<organism evidence="1 2">
    <name type="scientific">Ruminococcus bicirculans</name>
    <name type="common">ex Wegman et al. 2014</name>
    <dbReference type="NCBI Taxonomy" id="1160721"/>
    <lineage>
        <taxon>Bacteria</taxon>
        <taxon>Bacillati</taxon>
        <taxon>Bacillota</taxon>
        <taxon>Clostridia</taxon>
        <taxon>Eubacteriales</taxon>
        <taxon>Oscillospiraceae</taxon>
        <taxon>Ruminococcus</taxon>
    </lineage>
</organism>
<dbReference type="Proteomes" id="UP001211421">
    <property type="component" value="Unassembled WGS sequence"/>
</dbReference>
<evidence type="ECO:0000313" key="1">
    <source>
        <dbReference type="EMBL" id="MDB8742851.1"/>
    </source>
</evidence>
<dbReference type="RefSeq" id="WP_118059969.1">
    <property type="nucleotide sequence ID" value="NZ_JADMNX010000009.1"/>
</dbReference>
<reference evidence="1" key="1">
    <citation type="submission" date="2023-01" db="EMBL/GenBank/DDBJ databases">
        <title>Human gut microbiome strain richness.</title>
        <authorList>
            <person name="Chen-Liaw A."/>
        </authorList>
    </citation>
    <scope>NUCLEOTIDE SEQUENCE</scope>
    <source>
        <strain evidence="1">D59st1_B8_D59t2_181005</strain>
    </source>
</reference>
<comment type="caution">
    <text evidence="1">The sequence shown here is derived from an EMBL/GenBank/DDBJ whole genome shotgun (WGS) entry which is preliminary data.</text>
</comment>
<dbReference type="InterPro" id="IPR021146">
    <property type="entry name" value="Phage_gp6-like_head-tail"/>
</dbReference>
<sequence>MDMIELFKASVPEENSEELIMQYLDTAQSIILAHRFPFGTDRTEVEPQYKGLQLRIAIDLYNKRGAEGEKAHSENGVSRTYESSWVSQQLLDEIVPKAEVL</sequence>
<accession>A0AAW6E1Z2</accession>
<gene>
    <name evidence="1" type="ORF">PNV70_12340</name>
</gene>
<proteinExistence type="predicted"/>
<evidence type="ECO:0000313" key="2">
    <source>
        <dbReference type="Proteomes" id="UP001211421"/>
    </source>
</evidence>
<dbReference type="AlphaFoldDB" id="A0AAW6E1Z2"/>
<protein>
    <submittedName>
        <fullName evidence="1">Phage head-tail connector protein</fullName>
    </submittedName>
</protein>
<dbReference type="Pfam" id="PF05135">
    <property type="entry name" value="Phage_connect_1"/>
    <property type="match status" value="1"/>
</dbReference>
<name>A0AAW6E1Z2_9FIRM</name>
<dbReference type="EMBL" id="JAQMLS010000009">
    <property type="protein sequence ID" value="MDB8742851.1"/>
    <property type="molecule type" value="Genomic_DNA"/>
</dbReference>